<gene>
    <name evidence="7" type="ORF">J2S37_001319</name>
</gene>
<keyword evidence="4" id="KW-0812">Transmembrane</keyword>
<dbReference type="InterPro" id="IPR003594">
    <property type="entry name" value="HATPase_dom"/>
</dbReference>
<comment type="caution">
    <text evidence="7">The sequence shown here is derived from an EMBL/GenBank/DDBJ whole genome shotgun (WGS) entry which is preliminary data.</text>
</comment>
<proteinExistence type="predicted"/>
<dbReference type="PANTHER" id="PTHR24421:SF61">
    <property type="entry name" value="OXYGEN SENSOR HISTIDINE KINASE NREB"/>
    <property type="match status" value="1"/>
</dbReference>
<evidence type="ECO:0000259" key="6">
    <source>
        <dbReference type="Pfam" id="PF04024"/>
    </source>
</evidence>
<dbReference type="Pfam" id="PF04024">
    <property type="entry name" value="PspC"/>
    <property type="match status" value="1"/>
</dbReference>
<feature type="domain" description="Histidine kinase/HSP90-like ATPase" evidence="5">
    <location>
        <begin position="293"/>
        <end position="373"/>
    </location>
</feature>
<reference evidence="7 8" key="1">
    <citation type="submission" date="2023-07" db="EMBL/GenBank/DDBJ databases">
        <title>Sequencing the genomes of 1000 actinobacteria strains.</title>
        <authorList>
            <person name="Klenk H.-P."/>
        </authorList>
    </citation>
    <scope>NUCLEOTIDE SEQUENCE [LARGE SCALE GENOMIC DNA]</scope>
    <source>
        <strain evidence="7 8">DSM 44508</strain>
    </source>
</reference>
<feature type="transmembrane region" description="Helical" evidence="4">
    <location>
        <begin position="80"/>
        <end position="99"/>
    </location>
</feature>
<organism evidence="7 8">
    <name type="scientific">Corynebacterium felinum</name>
    <dbReference type="NCBI Taxonomy" id="131318"/>
    <lineage>
        <taxon>Bacteria</taxon>
        <taxon>Bacillati</taxon>
        <taxon>Actinomycetota</taxon>
        <taxon>Actinomycetes</taxon>
        <taxon>Mycobacteriales</taxon>
        <taxon>Corynebacteriaceae</taxon>
        <taxon>Corynebacterium</taxon>
    </lineage>
</organism>
<evidence type="ECO:0000259" key="5">
    <source>
        <dbReference type="Pfam" id="PF02518"/>
    </source>
</evidence>
<feature type="transmembrane region" description="Helical" evidence="4">
    <location>
        <begin position="36"/>
        <end position="59"/>
    </location>
</feature>
<evidence type="ECO:0000256" key="3">
    <source>
        <dbReference type="ARBA" id="ARBA00023012"/>
    </source>
</evidence>
<keyword evidence="4" id="KW-1133">Transmembrane helix</keyword>
<dbReference type="Gene3D" id="3.30.565.10">
    <property type="entry name" value="Histidine kinase-like ATPase, C-terminal domain"/>
    <property type="match status" value="1"/>
</dbReference>
<protein>
    <submittedName>
        <fullName evidence="7">Signal transduction histidine kinase</fullName>
    </submittedName>
</protein>
<feature type="domain" description="Phage shock protein PspC N-terminal" evidence="6">
    <location>
        <begin position="12"/>
        <end position="63"/>
    </location>
</feature>
<evidence type="ECO:0000256" key="4">
    <source>
        <dbReference type="SAM" id="Phobius"/>
    </source>
</evidence>
<keyword evidence="1" id="KW-0808">Transferase</keyword>
<keyword evidence="3" id="KW-0902">Two-component regulatory system</keyword>
<sequence>MRVPTAAYPAYRRHRPGSFIGGVCTGLSLHLGVEVAWVRVALVLASFFGGFGVWFYVAVWVLTKTQDGDVEILDRFPKTLSWVLVGVAVIGSSAVSFRVSSVPAGLAIALVVIAFGSVVTWFAYDRFTSKSSALVIVIGALFVLGGVFMGAIQWTNGQQFSAAVGSVLLTLAGVAALVVPFGLRLLQRLSTQREEKLIAEQRAEIAARLHDSVLQTLALIQKRADNPEEVSRLARGQERELRQWLFAPQEDSTVFAALSRACGEVEDTFGVRIAPVTVGEDQPLTENTQACVLAAREAMVNAAKHSGCPDIDVYAETFDGLRIYVRDRGPGFDLEAVPQDRHGVRDSIFARVKRAGGEVAIHSDKGTEVEIVLASN</sequence>
<dbReference type="InterPro" id="IPR050482">
    <property type="entry name" value="Sensor_HK_TwoCompSys"/>
</dbReference>
<dbReference type="InterPro" id="IPR036890">
    <property type="entry name" value="HATPase_C_sf"/>
</dbReference>
<feature type="transmembrane region" description="Helical" evidence="4">
    <location>
        <begin position="133"/>
        <end position="154"/>
    </location>
</feature>
<evidence type="ECO:0000256" key="2">
    <source>
        <dbReference type="ARBA" id="ARBA00022777"/>
    </source>
</evidence>
<accession>A0ABU2B841</accession>
<feature type="transmembrane region" description="Helical" evidence="4">
    <location>
        <begin position="105"/>
        <end position="124"/>
    </location>
</feature>
<keyword evidence="2 7" id="KW-0418">Kinase</keyword>
<dbReference type="GO" id="GO:0016301">
    <property type="term" value="F:kinase activity"/>
    <property type="evidence" value="ECO:0007669"/>
    <property type="project" value="UniProtKB-KW"/>
</dbReference>
<dbReference type="InterPro" id="IPR007168">
    <property type="entry name" value="Phageshock_PspC_N"/>
</dbReference>
<dbReference type="PANTHER" id="PTHR24421">
    <property type="entry name" value="NITRATE/NITRITE SENSOR PROTEIN NARX-RELATED"/>
    <property type="match status" value="1"/>
</dbReference>
<evidence type="ECO:0000256" key="1">
    <source>
        <dbReference type="ARBA" id="ARBA00022679"/>
    </source>
</evidence>
<dbReference type="SUPFAM" id="SSF55874">
    <property type="entry name" value="ATPase domain of HSP90 chaperone/DNA topoisomerase II/histidine kinase"/>
    <property type="match status" value="1"/>
</dbReference>
<keyword evidence="4" id="KW-0472">Membrane</keyword>
<evidence type="ECO:0000313" key="7">
    <source>
        <dbReference type="EMBL" id="MDR7354781.1"/>
    </source>
</evidence>
<dbReference type="Pfam" id="PF02518">
    <property type="entry name" value="HATPase_c"/>
    <property type="match status" value="1"/>
</dbReference>
<keyword evidence="8" id="KW-1185">Reference proteome</keyword>
<dbReference type="RefSeq" id="WP_277104160.1">
    <property type="nucleotide sequence ID" value="NZ_BAAAJS010000071.1"/>
</dbReference>
<dbReference type="EMBL" id="JAVDYF010000001">
    <property type="protein sequence ID" value="MDR7354781.1"/>
    <property type="molecule type" value="Genomic_DNA"/>
</dbReference>
<feature type="transmembrane region" description="Helical" evidence="4">
    <location>
        <begin position="160"/>
        <end position="183"/>
    </location>
</feature>
<evidence type="ECO:0000313" key="8">
    <source>
        <dbReference type="Proteomes" id="UP001183619"/>
    </source>
</evidence>
<name>A0ABU2B841_9CORY</name>
<dbReference type="Proteomes" id="UP001183619">
    <property type="component" value="Unassembled WGS sequence"/>
</dbReference>